<dbReference type="InterPro" id="IPR002481">
    <property type="entry name" value="FUR"/>
</dbReference>
<protein>
    <recommendedName>
        <fullName evidence="4">Ferric uptake regulation protein</fullName>
    </recommendedName>
</protein>
<keyword evidence="6" id="KW-0678">Repressor</keyword>
<dbReference type="InterPro" id="IPR043135">
    <property type="entry name" value="Fur_C"/>
</dbReference>
<keyword evidence="11" id="KW-0804">Transcription</keyword>
<evidence type="ECO:0000256" key="3">
    <source>
        <dbReference type="ARBA" id="ARBA00011738"/>
    </source>
</evidence>
<evidence type="ECO:0000256" key="5">
    <source>
        <dbReference type="ARBA" id="ARBA00022490"/>
    </source>
</evidence>
<dbReference type="GO" id="GO:0000976">
    <property type="term" value="F:transcription cis-regulatory region binding"/>
    <property type="evidence" value="ECO:0007669"/>
    <property type="project" value="TreeGrafter"/>
</dbReference>
<dbReference type="PANTHER" id="PTHR33202">
    <property type="entry name" value="ZINC UPTAKE REGULATION PROTEIN"/>
    <property type="match status" value="1"/>
</dbReference>
<comment type="similarity">
    <text evidence="2">Belongs to the Fur family.</text>
</comment>
<name>A0A2S4N5Z4_9FLAO</name>
<evidence type="ECO:0000313" key="14">
    <source>
        <dbReference type="Proteomes" id="UP000237056"/>
    </source>
</evidence>
<dbReference type="GO" id="GO:0005829">
    <property type="term" value="C:cytosol"/>
    <property type="evidence" value="ECO:0007669"/>
    <property type="project" value="TreeGrafter"/>
</dbReference>
<dbReference type="InterPro" id="IPR036388">
    <property type="entry name" value="WH-like_DNA-bd_sf"/>
</dbReference>
<dbReference type="EMBL" id="PQNY01000014">
    <property type="protein sequence ID" value="POS01096.1"/>
    <property type="molecule type" value="Genomic_DNA"/>
</dbReference>
<dbReference type="Gene3D" id="3.30.1490.190">
    <property type="match status" value="1"/>
</dbReference>
<accession>A0A2S4N5Z4</accession>
<evidence type="ECO:0000256" key="1">
    <source>
        <dbReference type="ARBA" id="ARBA00004496"/>
    </source>
</evidence>
<evidence type="ECO:0000256" key="10">
    <source>
        <dbReference type="ARBA" id="ARBA00023125"/>
    </source>
</evidence>
<reference evidence="13 14" key="1">
    <citation type="submission" date="2018-01" db="EMBL/GenBank/DDBJ databases">
        <title>Genomic Encyclopedia of Type Strains, Phase I: the one thousand microbial genomes (KMG-I) project.</title>
        <authorList>
            <person name="Goeker M."/>
        </authorList>
    </citation>
    <scope>NUCLEOTIDE SEQUENCE [LARGE SCALE GENOMIC DNA]</scope>
    <source>
        <strain evidence="13 14">DSM 17960</strain>
    </source>
</reference>
<comment type="subunit">
    <text evidence="3">Homodimer.</text>
</comment>
<dbReference type="Gene3D" id="1.10.10.10">
    <property type="entry name" value="Winged helix-like DNA-binding domain superfamily/Winged helix DNA-binding domain"/>
    <property type="match status" value="1"/>
</dbReference>
<keyword evidence="12" id="KW-0408">Iron</keyword>
<organism evidence="13 14">
    <name type="scientific">Flavobacterium croceum DSM 17960</name>
    <dbReference type="NCBI Taxonomy" id="1121886"/>
    <lineage>
        <taxon>Bacteria</taxon>
        <taxon>Pseudomonadati</taxon>
        <taxon>Bacteroidota</taxon>
        <taxon>Flavobacteriia</taxon>
        <taxon>Flavobacteriales</taxon>
        <taxon>Flavobacteriaceae</taxon>
        <taxon>Flavobacterium</taxon>
    </lineage>
</organism>
<keyword evidence="8" id="KW-0862">Zinc</keyword>
<dbReference type="GO" id="GO:0045892">
    <property type="term" value="P:negative regulation of DNA-templated transcription"/>
    <property type="evidence" value="ECO:0007669"/>
    <property type="project" value="TreeGrafter"/>
</dbReference>
<evidence type="ECO:0000256" key="12">
    <source>
        <dbReference type="PIRSR" id="PIRSR602481-2"/>
    </source>
</evidence>
<dbReference type="OrthoDB" id="8659436at2"/>
<keyword evidence="9" id="KW-0805">Transcription regulation</keyword>
<comment type="subcellular location">
    <subcellularLocation>
        <location evidence="1">Cytoplasm</location>
    </subcellularLocation>
</comment>
<dbReference type="PANTHER" id="PTHR33202:SF2">
    <property type="entry name" value="FERRIC UPTAKE REGULATION PROTEIN"/>
    <property type="match status" value="1"/>
</dbReference>
<evidence type="ECO:0000256" key="9">
    <source>
        <dbReference type="ARBA" id="ARBA00023015"/>
    </source>
</evidence>
<keyword evidence="5" id="KW-0963">Cytoplasm</keyword>
<dbReference type="SUPFAM" id="SSF46785">
    <property type="entry name" value="Winged helix' DNA-binding domain"/>
    <property type="match status" value="1"/>
</dbReference>
<feature type="binding site" evidence="12">
    <location>
        <position position="140"/>
    </location>
    <ligand>
        <name>Fe cation</name>
        <dbReference type="ChEBI" id="CHEBI:24875"/>
    </ligand>
</feature>
<evidence type="ECO:0000256" key="4">
    <source>
        <dbReference type="ARBA" id="ARBA00020910"/>
    </source>
</evidence>
<evidence type="ECO:0000256" key="8">
    <source>
        <dbReference type="ARBA" id="ARBA00022833"/>
    </source>
</evidence>
<dbReference type="RefSeq" id="WP_103726727.1">
    <property type="nucleotide sequence ID" value="NZ_PQNY01000014.1"/>
</dbReference>
<dbReference type="InterPro" id="IPR036390">
    <property type="entry name" value="WH_DNA-bd_sf"/>
</dbReference>
<dbReference type="Pfam" id="PF01475">
    <property type="entry name" value="FUR"/>
    <property type="match status" value="1"/>
</dbReference>
<gene>
    <name evidence="13" type="ORF">Q361_11442</name>
</gene>
<dbReference type="CDD" id="cd07153">
    <property type="entry name" value="Fur_like"/>
    <property type="match status" value="1"/>
</dbReference>
<evidence type="ECO:0000256" key="2">
    <source>
        <dbReference type="ARBA" id="ARBA00007957"/>
    </source>
</evidence>
<proteinExistence type="inferred from homology"/>
<dbReference type="Proteomes" id="UP000237056">
    <property type="component" value="Unassembled WGS sequence"/>
</dbReference>
<dbReference type="GO" id="GO:1900376">
    <property type="term" value="P:regulation of secondary metabolite biosynthetic process"/>
    <property type="evidence" value="ECO:0007669"/>
    <property type="project" value="TreeGrafter"/>
</dbReference>
<sequence length="154" mass="18412">MTQILEDNIKNQEIVKTVFTAYLENKGHRKTPERYAILQEIYNSDEHFDIENLYIKMKNKNYRVSRATLYNTIELLLDCGLVRKHQFGQNQAHYEKSYFDKQHDHIIMTDTGEVIEFCDPRIQTIKQTLEDIFGIEIQNHSLYFYANKKQNQTT</sequence>
<evidence type="ECO:0000256" key="6">
    <source>
        <dbReference type="ARBA" id="ARBA00022491"/>
    </source>
</evidence>
<evidence type="ECO:0000313" key="13">
    <source>
        <dbReference type="EMBL" id="POS01096.1"/>
    </source>
</evidence>
<keyword evidence="7 12" id="KW-0479">Metal-binding</keyword>
<comment type="cofactor">
    <cofactor evidence="12">
        <name>Mn(2+)</name>
        <dbReference type="ChEBI" id="CHEBI:29035"/>
    </cofactor>
    <cofactor evidence="12">
        <name>Fe(2+)</name>
        <dbReference type="ChEBI" id="CHEBI:29033"/>
    </cofactor>
    <text evidence="12">Binds 1 Mn(2+) or Fe(2+) ion per subunit.</text>
</comment>
<keyword evidence="14" id="KW-1185">Reference proteome</keyword>
<dbReference type="AlphaFoldDB" id="A0A2S4N5Z4"/>
<dbReference type="GO" id="GO:0008270">
    <property type="term" value="F:zinc ion binding"/>
    <property type="evidence" value="ECO:0007669"/>
    <property type="project" value="TreeGrafter"/>
</dbReference>
<evidence type="ECO:0000256" key="7">
    <source>
        <dbReference type="ARBA" id="ARBA00022723"/>
    </source>
</evidence>
<feature type="binding site" evidence="12">
    <location>
        <position position="104"/>
    </location>
    <ligand>
        <name>Fe cation</name>
        <dbReference type="ChEBI" id="CHEBI:24875"/>
    </ligand>
</feature>
<dbReference type="GO" id="GO:0003700">
    <property type="term" value="F:DNA-binding transcription factor activity"/>
    <property type="evidence" value="ECO:0007669"/>
    <property type="project" value="InterPro"/>
</dbReference>
<keyword evidence="10" id="KW-0238">DNA-binding</keyword>
<evidence type="ECO:0000256" key="11">
    <source>
        <dbReference type="ARBA" id="ARBA00023163"/>
    </source>
</evidence>
<comment type="caution">
    <text evidence="13">The sequence shown here is derived from an EMBL/GenBank/DDBJ whole genome shotgun (WGS) entry which is preliminary data.</text>
</comment>